<gene>
    <name evidence="3" type="ORF">KDW96_14630</name>
</gene>
<feature type="signal peptide" evidence="2">
    <location>
        <begin position="1"/>
        <end position="21"/>
    </location>
</feature>
<dbReference type="RefSeq" id="WP_255836994.1">
    <property type="nucleotide sequence ID" value="NZ_CP073346.1"/>
</dbReference>
<dbReference type="EMBL" id="CP073346">
    <property type="protein sequence ID" value="UTW06418.1"/>
    <property type="molecule type" value="Genomic_DNA"/>
</dbReference>
<feature type="region of interest" description="Disordered" evidence="1">
    <location>
        <begin position="91"/>
        <end position="176"/>
    </location>
</feature>
<keyword evidence="4" id="KW-1185">Reference proteome</keyword>
<dbReference type="InterPro" id="IPR022529">
    <property type="entry name" value="DUF3530"/>
</dbReference>
<proteinExistence type="predicted"/>
<dbReference type="Gene3D" id="3.40.50.1820">
    <property type="entry name" value="alpha/beta hydrolase"/>
    <property type="match status" value="1"/>
</dbReference>
<organism evidence="3 4">
    <name type="scientific">Pseudomonas benzenivorans</name>
    <dbReference type="NCBI Taxonomy" id="556533"/>
    <lineage>
        <taxon>Bacteria</taxon>
        <taxon>Pseudomonadati</taxon>
        <taxon>Pseudomonadota</taxon>
        <taxon>Gammaproteobacteria</taxon>
        <taxon>Pseudomonadales</taxon>
        <taxon>Pseudomonadaceae</taxon>
        <taxon>Pseudomonas</taxon>
    </lineage>
</organism>
<reference evidence="3" key="1">
    <citation type="submission" date="2021-04" db="EMBL/GenBank/DDBJ databases">
        <title>Oceanospirillales bacteria with DddD are important DMSP degraders in coastal seawater.</title>
        <authorList>
            <person name="Liu J."/>
        </authorList>
    </citation>
    <scope>NUCLEOTIDE SEQUENCE</scope>
    <source>
        <strain evidence="3">D13-4</strain>
    </source>
</reference>
<name>A0ABY5H2A8_9PSED</name>
<keyword evidence="2" id="KW-0732">Signal</keyword>
<accession>A0ABY5H2A8</accession>
<dbReference type="InterPro" id="IPR029058">
    <property type="entry name" value="AB_hydrolase_fold"/>
</dbReference>
<sequence>MPPRPVSLALCLLLLGAPVRAETAATGVEQTGQRTALPERSEVDARALERQLNNEEQQRLQTDSEAFLALWLPANAGKPHGAVILLPGDQESADWPRSVGPLRRELPDTGWHSLSLTLPDPATSPPTQPSAATDAARTAPASPAPVEAVTTEALGSAEPPREPTPTGSETVSLAETSSQAHSARVLLRIDAAVAFAQERQADTIVLLGHGSGAYWAARYLAERKPANIQHLLLLAPTRPEGFLPKLDELVPGLQLATGDFFYRNQANDREAAHERLQASKRLSHPAYTQIALYALPGNPATEQKQVFRRIRGWLEQHLPAGAAPMGTAQ</sequence>
<evidence type="ECO:0000313" key="3">
    <source>
        <dbReference type="EMBL" id="UTW06418.1"/>
    </source>
</evidence>
<dbReference type="Proteomes" id="UP001059672">
    <property type="component" value="Chromosome"/>
</dbReference>
<dbReference type="SUPFAM" id="SSF53474">
    <property type="entry name" value="alpha/beta-Hydrolases"/>
    <property type="match status" value="1"/>
</dbReference>
<evidence type="ECO:0000256" key="1">
    <source>
        <dbReference type="SAM" id="MobiDB-lite"/>
    </source>
</evidence>
<feature type="compositionally biased region" description="Polar residues" evidence="1">
    <location>
        <begin position="165"/>
        <end position="176"/>
    </location>
</feature>
<protein>
    <submittedName>
        <fullName evidence="3">Alpha/beta hydrolase family protein</fullName>
    </submittedName>
</protein>
<feature type="compositionally biased region" description="Low complexity" evidence="1">
    <location>
        <begin position="129"/>
        <end position="145"/>
    </location>
</feature>
<feature type="chain" id="PRO_5047312159" evidence="2">
    <location>
        <begin position="22"/>
        <end position="329"/>
    </location>
</feature>
<dbReference type="Pfam" id="PF12048">
    <property type="entry name" value="DUF3530"/>
    <property type="match status" value="1"/>
</dbReference>
<keyword evidence="3" id="KW-0378">Hydrolase</keyword>
<evidence type="ECO:0000256" key="2">
    <source>
        <dbReference type="SAM" id="SignalP"/>
    </source>
</evidence>
<dbReference type="GO" id="GO:0016787">
    <property type="term" value="F:hydrolase activity"/>
    <property type="evidence" value="ECO:0007669"/>
    <property type="project" value="UniProtKB-KW"/>
</dbReference>
<evidence type="ECO:0000313" key="4">
    <source>
        <dbReference type="Proteomes" id="UP001059672"/>
    </source>
</evidence>